<keyword evidence="2" id="KW-1185">Reference proteome</keyword>
<dbReference type="EMBL" id="JAGKQM010000331">
    <property type="protein sequence ID" value="KAH0854648.1"/>
    <property type="molecule type" value="Genomic_DNA"/>
</dbReference>
<name>A0ABQ7XFB6_BRANA</name>
<comment type="caution">
    <text evidence="1">The sequence shown here is derived from an EMBL/GenBank/DDBJ whole genome shotgun (WGS) entry which is preliminary data.</text>
</comment>
<accession>A0ABQ7XFB6</accession>
<proteinExistence type="predicted"/>
<evidence type="ECO:0000313" key="1">
    <source>
        <dbReference type="EMBL" id="KAH0854648.1"/>
    </source>
</evidence>
<gene>
    <name evidence="1" type="ORF">HID58_057813</name>
</gene>
<sequence>MQWPFLLLQSPTRPPLHLHDLRQHVCFSSCDLQQSTSRLLTSLSYHRYSTSISVISKHR</sequence>
<protein>
    <submittedName>
        <fullName evidence="1">Uncharacterized protein</fullName>
    </submittedName>
</protein>
<evidence type="ECO:0000313" key="2">
    <source>
        <dbReference type="Proteomes" id="UP000824890"/>
    </source>
</evidence>
<reference evidence="1 2" key="1">
    <citation type="submission" date="2021-05" db="EMBL/GenBank/DDBJ databases">
        <title>Genome Assembly of Synthetic Allotetraploid Brassica napus Reveals Homoeologous Exchanges between Subgenomes.</title>
        <authorList>
            <person name="Davis J.T."/>
        </authorList>
    </citation>
    <scope>NUCLEOTIDE SEQUENCE [LARGE SCALE GENOMIC DNA]</scope>
    <source>
        <strain evidence="2">cv. Da-Ae</strain>
        <tissue evidence="1">Seedling</tissue>
    </source>
</reference>
<dbReference type="Proteomes" id="UP000824890">
    <property type="component" value="Unassembled WGS sequence"/>
</dbReference>
<organism evidence="1 2">
    <name type="scientific">Brassica napus</name>
    <name type="common">Rape</name>
    <dbReference type="NCBI Taxonomy" id="3708"/>
    <lineage>
        <taxon>Eukaryota</taxon>
        <taxon>Viridiplantae</taxon>
        <taxon>Streptophyta</taxon>
        <taxon>Embryophyta</taxon>
        <taxon>Tracheophyta</taxon>
        <taxon>Spermatophyta</taxon>
        <taxon>Magnoliopsida</taxon>
        <taxon>eudicotyledons</taxon>
        <taxon>Gunneridae</taxon>
        <taxon>Pentapetalae</taxon>
        <taxon>rosids</taxon>
        <taxon>malvids</taxon>
        <taxon>Brassicales</taxon>
        <taxon>Brassicaceae</taxon>
        <taxon>Brassiceae</taxon>
        <taxon>Brassica</taxon>
    </lineage>
</organism>